<evidence type="ECO:0000259" key="1">
    <source>
        <dbReference type="Pfam" id="PF10536"/>
    </source>
</evidence>
<dbReference type="Proteomes" id="UP001140949">
    <property type="component" value="Unassembled WGS sequence"/>
</dbReference>
<name>A0AAX6IHY7_IRIPA</name>
<comment type="caution">
    <text evidence="2">The sequence shown here is derived from an EMBL/GenBank/DDBJ whole genome shotgun (WGS) entry which is preliminary data.</text>
</comment>
<accession>A0AAX6IHY7</accession>
<protein>
    <submittedName>
        <fullName evidence="2">Ribonuclease 3-like protein 2</fullName>
    </submittedName>
</protein>
<reference evidence="2" key="2">
    <citation type="submission" date="2023-04" db="EMBL/GenBank/DDBJ databases">
        <authorList>
            <person name="Bruccoleri R.E."/>
            <person name="Oakeley E.J."/>
            <person name="Faust A.-M."/>
            <person name="Dessus-Babus S."/>
            <person name="Altorfer M."/>
            <person name="Burckhardt D."/>
            <person name="Oertli M."/>
            <person name="Naumann U."/>
            <person name="Petersen F."/>
            <person name="Wong J."/>
        </authorList>
    </citation>
    <scope>NUCLEOTIDE SEQUENCE</scope>
    <source>
        <strain evidence="2">GSM-AAB239-AS_SAM_17_03QT</strain>
        <tissue evidence="2">Leaf</tissue>
    </source>
</reference>
<dbReference type="PANTHER" id="PTHR46033">
    <property type="entry name" value="PROTEIN MAIN-LIKE 2"/>
    <property type="match status" value="1"/>
</dbReference>
<organism evidence="2 3">
    <name type="scientific">Iris pallida</name>
    <name type="common">Sweet iris</name>
    <dbReference type="NCBI Taxonomy" id="29817"/>
    <lineage>
        <taxon>Eukaryota</taxon>
        <taxon>Viridiplantae</taxon>
        <taxon>Streptophyta</taxon>
        <taxon>Embryophyta</taxon>
        <taxon>Tracheophyta</taxon>
        <taxon>Spermatophyta</taxon>
        <taxon>Magnoliopsida</taxon>
        <taxon>Liliopsida</taxon>
        <taxon>Asparagales</taxon>
        <taxon>Iridaceae</taxon>
        <taxon>Iridoideae</taxon>
        <taxon>Irideae</taxon>
        <taxon>Iris</taxon>
    </lineage>
</organism>
<gene>
    <name evidence="2" type="ORF">M6B38_252530</name>
</gene>
<reference evidence="2" key="1">
    <citation type="journal article" date="2023" name="GigaByte">
        <title>Genome assembly of the bearded iris, Iris pallida Lam.</title>
        <authorList>
            <person name="Bruccoleri R.E."/>
            <person name="Oakeley E.J."/>
            <person name="Faust A.M.E."/>
            <person name="Altorfer M."/>
            <person name="Dessus-Babus S."/>
            <person name="Burckhardt D."/>
            <person name="Oertli M."/>
            <person name="Naumann U."/>
            <person name="Petersen F."/>
            <person name="Wong J."/>
        </authorList>
    </citation>
    <scope>NUCLEOTIDE SEQUENCE</scope>
    <source>
        <strain evidence="2">GSM-AAB239-AS_SAM_17_03QT</strain>
    </source>
</reference>
<dbReference type="Pfam" id="PF10536">
    <property type="entry name" value="PMD"/>
    <property type="match status" value="1"/>
</dbReference>
<dbReference type="PANTHER" id="PTHR46033:SF8">
    <property type="entry name" value="PROTEIN MAINTENANCE OF MERISTEMS-LIKE"/>
    <property type="match status" value="1"/>
</dbReference>
<dbReference type="InterPro" id="IPR044824">
    <property type="entry name" value="MAIN-like"/>
</dbReference>
<evidence type="ECO:0000313" key="3">
    <source>
        <dbReference type="Proteomes" id="UP001140949"/>
    </source>
</evidence>
<evidence type="ECO:0000313" key="2">
    <source>
        <dbReference type="EMBL" id="KAJ6852832.1"/>
    </source>
</evidence>
<feature type="domain" description="Aminotransferase-like plant mobile" evidence="1">
    <location>
        <begin position="41"/>
        <end position="392"/>
    </location>
</feature>
<keyword evidence="3" id="KW-1185">Reference proteome</keyword>
<dbReference type="AlphaFoldDB" id="A0AAX6IHY7"/>
<dbReference type="InterPro" id="IPR019557">
    <property type="entry name" value="AminoTfrase-like_pln_mobile"/>
</dbReference>
<sequence length="472" mass="53849">MLTVVNHRKKCNTWRFDQLGEVVKAKIKPTGLQNLAKYAYKTVDNALISAFVERWHPETNTFHLPGGEMTITLDDVHHILGLRVDGRVMMNDNFSEKGFEWYDEIVKHVSNSLGVDAETFTTLSHFKKSYGLPLGYLEKTFDATEAVGDNVDRVARGYMQFILGAVGIPDKSGMSHAKYILNFADLSTVEEISWGSGILAHLYRELGVASRIGSKTISGCQTLLHAWIYEHFPMLKRATFNEEYDEHLPRMCRWKPTKENVKCPHTLVALRNALEDMRGEEIVWDPYRDLRSSSRPLQPVALLHGLLSCHDIEEPYMPDRVLRQFGYVQTVPTRLLKMVSAPKGTKPSNYVPMEYNRASDFFNERQRHVIRESERQAVVEISDCSDDYIAYYADVGHPMLLNPDNRKGDKVPVASSLPAKSVLYAALLKMANKAKKLGKILANCKGENYIEINEQLQNIDNIIDFPFFENRE</sequence>
<dbReference type="GO" id="GO:0010073">
    <property type="term" value="P:meristem maintenance"/>
    <property type="evidence" value="ECO:0007669"/>
    <property type="project" value="InterPro"/>
</dbReference>
<dbReference type="EMBL" id="JANAVB010001400">
    <property type="protein sequence ID" value="KAJ6852832.1"/>
    <property type="molecule type" value="Genomic_DNA"/>
</dbReference>
<proteinExistence type="predicted"/>